<dbReference type="Pfam" id="PF00768">
    <property type="entry name" value="Peptidase_S11"/>
    <property type="match status" value="1"/>
</dbReference>
<evidence type="ECO:0000256" key="15">
    <source>
        <dbReference type="RuleBase" id="RU004016"/>
    </source>
</evidence>
<feature type="active site" description="Acyl-ester intermediate" evidence="13">
    <location>
        <position position="62"/>
    </location>
</feature>
<dbReference type="PRINTS" id="PR00725">
    <property type="entry name" value="DADACBPTASE1"/>
</dbReference>
<accession>A0A849XZG6</accession>
<protein>
    <recommendedName>
        <fullName evidence="4">serine-type D-Ala-D-Ala carboxypeptidase</fullName>
        <ecNumber evidence="4">3.4.16.4</ecNumber>
    </recommendedName>
</protein>
<evidence type="ECO:0000256" key="16">
    <source>
        <dbReference type="SAM" id="MobiDB-lite"/>
    </source>
</evidence>
<name>A0A849XZG6_9FIRM</name>
<dbReference type="UniPathway" id="UPA00219"/>
<dbReference type="InterPro" id="IPR037167">
    <property type="entry name" value="Peptidase_S11_C_sf"/>
</dbReference>
<evidence type="ECO:0000256" key="10">
    <source>
        <dbReference type="ARBA" id="ARBA00022984"/>
    </source>
</evidence>
<evidence type="ECO:0000259" key="17">
    <source>
        <dbReference type="Pfam" id="PF00768"/>
    </source>
</evidence>
<comment type="function">
    <text evidence="1">Removes C-terminal D-alanyl residues from sugar-peptide cell wall precursors.</text>
</comment>
<reference evidence="19 20" key="2">
    <citation type="submission" date="2020-07" db="EMBL/GenBank/DDBJ databases">
        <title>Bacterial metabolism rescues the inhibition of intestinal drug absorption by food and drug additives.</title>
        <authorList>
            <person name="Zou L."/>
            <person name="Spanogiannopoulos P."/>
            <person name="Chien H.-C."/>
            <person name="Pieper L.M."/>
            <person name="Cai W."/>
            <person name="Khuri N."/>
            <person name="Pottel J."/>
            <person name="Vora B."/>
            <person name="Ni Z."/>
            <person name="Tsakalozou E."/>
            <person name="Zhang W."/>
            <person name="Shoichet B.K."/>
            <person name="Giacomini K.M."/>
            <person name="Turnbaugh P.J."/>
        </authorList>
    </citation>
    <scope>NUCLEOTIDE SEQUENCE [LARGE SCALE GENOMIC DNA]</scope>
    <source>
        <strain evidence="19 20">F22</strain>
    </source>
</reference>
<feature type="domain" description="Peptidase S11 D-alanyl-D-alanine carboxypeptidase A N-terminal" evidence="17">
    <location>
        <begin position="32"/>
        <end position="252"/>
    </location>
</feature>
<gene>
    <name evidence="19" type="ORF">HUU93_09600</name>
</gene>
<proteinExistence type="inferred from homology"/>
<evidence type="ECO:0000256" key="11">
    <source>
        <dbReference type="ARBA" id="ARBA00023316"/>
    </source>
</evidence>
<comment type="catalytic activity">
    <reaction evidence="12">
        <text>Preferential cleavage: (Ac)2-L-Lys-D-Ala-|-D-Ala. Also transpeptidation of peptidyl-alanyl moieties that are N-acyl substituents of D-alanine.</text>
        <dbReference type="EC" id="3.4.16.4"/>
    </reaction>
</comment>
<keyword evidence="7" id="KW-0732">Signal</keyword>
<dbReference type="InterPro" id="IPR001967">
    <property type="entry name" value="Peptidase_S11_N"/>
</dbReference>
<evidence type="ECO:0000256" key="2">
    <source>
        <dbReference type="ARBA" id="ARBA00004752"/>
    </source>
</evidence>
<dbReference type="EMBL" id="JABWDC010000034">
    <property type="protein sequence ID" value="NUN86845.1"/>
    <property type="molecule type" value="Genomic_DNA"/>
</dbReference>
<evidence type="ECO:0000256" key="8">
    <source>
        <dbReference type="ARBA" id="ARBA00022801"/>
    </source>
</evidence>
<feature type="region of interest" description="Disordered" evidence="16">
    <location>
        <begin position="1"/>
        <end position="25"/>
    </location>
</feature>
<dbReference type="Gene3D" id="2.60.410.10">
    <property type="entry name" value="D-Ala-D-Ala carboxypeptidase, C-terminal domain"/>
    <property type="match status" value="1"/>
</dbReference>
<evidence type="ECO:0000256" key="3">
    <source>
        <dbReference type="ARBA" id="ARBA00007164"/>
    </source>
</evidence>
<keyword evidence="8" id="KW-0378">Hydrolase</keyword>
<keyword evidence="11" id="KW-0961">Cell wall biogenesis/degradation</keyword>
<dbReference type="InterPro" id="IPR012907">
    <property type="entry name" value="Peptidase_S11_C"/>
</dbReference>
<evidence type="ECO:0000259" key="18">
    <source>
        <dbReference type="Pfam" id="PF07943"/>
    </source>
</evidence>
<dbReference type="InterPro" id="IPR012338">
    <property type="entry name" value="Beta-lactam/transpept-like"/>
</dbReference>
<dbReference type="InterPro" id="IPR015956">
    <property type="entry name" value="Peniciliin-bd_prot_C_sf"/>
</dbReference>
<dbReference type="GO" id="GO:0006508">
    <property type="term" value="P:proteolysis"/>
    <property type="evidence" value="ECO:0007669"/>
    <property type="project" value="UniProtKB-KW"/>
</dbReference>
<keyword evidence="6" id="KW-0645">Protease</keyword>
<evidence type="ECO:0000256" key="7">
    <source>
        <dbReference type="ARBA" id="ARBA00022729"/>
    </source>
</evidence>
<dbReference type="SUPFAM" id="SSF56601">
    <property type="entry name" value="beta-lactamase/transpeptidase-like"/>
    <property type="match status" value="1"/>
</dbReference>
<evidence type="ECO:0000256" key="5">
    <source>
        <dbReference type="ARBA" id="ARBA00022645"/>
    </source>
</evidence>
<evidence type="ECO:0000313" key="20">
    <source>
        <dbReference type="Proteomes" id="UP000554488"/>
    </source>
</evidence>
<dbReference type="PANTHER" id="PTHR21581">
    <property type="entry name" value="D-ALANYL-D-ALANINE CARBOXYPEPTIDASE"/>
    <property type="match status" value="1"/>
</dbReference>
<keyword evidence="5 19" id="KW-0121">Carboxypeptidase</keyword>
<keyword evidence="9" id="KW-0133">Cell shape</keyword>
<comment type="similarity">
    <text evidence="3 15">Belongs to the peptidase S11 family.</text>
</comment>
<dbReference type="GO" id="GO:0009252">
    <property type="term" value="P:peptidoglycan biosynthetic process"/>
    <property type="evidence" value="ECO:0007669"/>
    <property type="project" value="UniProtKB-UniPathway"/>
</dbReference>
<feature type="domain" description="Peptidase S11 D-Ala-D-Ala carboxypeptidase A C-terminal" evidence="18">
    <location>
        <begin position="333"/>
        <end position="381"/>
    </location>
</feature>
<dbReference type="AlphaFoldDB" id="A0A849XZG6"/>
<comment type="caution">
    <text evidence="19">The sequence shown here is derived from an EMBL/GenBank/DDBJ whole genome shotgun (WGS) entry which is preliminary data.</text>
</comment>
<dbReference type="PANTHER" id="PTHR21581:SF33">
    <property type="entry name" value="D-ALANYL-D-ALANINE CARBOXYPEPTIDASE DACB"/>
    <property type="match status" value="1"/>
</dbReference>
<dbReference type="GO" id="GO:0008360">
    <property type="term" value="P:regulation of cell shape"/>
    <property type="evidence" value="ECO:0007669"/>
    <property type="project" value="UniProtKB-KW"/>
</dbReference>
<evidence type="ECO:0000256" key="6">
    <source>
        <dbReference type="ARBA" id="ARBA00022670"/>
    </source>
</evidence>
<evidence type="ECO:0000256" key="12">
    <source>
        <dbReference type="ARBA" id="ARBA00034000"/>
    </source>
</evidence>
<dbReference type="GO" id="GO:0071555">
    <property type="term" value="P:cell wall organization"/>
    <property type="evidence" value="ECO:0007669"/>
    <property type="project" value="UniProtKB-KW"/>
</dbReference>
<dbReference type="EC" id="3.4.16.4" evidence="4"/>
<feature type="active site" evidence="13">
    <location>
        <position position="117"/>
    </location>
</feature>
<dbReference type="InterPro" id="IPR018044">
    <property type="entry name" value="Peptidase_S11"/>
</dbReference>
<keyword evidence="10" id="KW-0573">Peptidoglycan synthesis</keyword>
<evidence type="ECO:0000313" key="19">
    <source>
        <dbReference type="EMBL" id="NUN86845.1"/>
    </source>
</evidence>
<evidence type="ECO:0000256" key="13">
    <source>
        <dbReference type="PIRSR" id="PIRSR618044-1"/>
    </source>
</evidence>
<feature type="binding site" evidence="14">
    <location>
        <position position="232"/>
    </location>
    <ligand>
        <name>substrate</name>
    </ligand>
</feature>
<sequence length="401" mass="44146">METTQQKEPVSDAQTAQEKETREQEREQLLTRLYARSAALVDADSGRVLLGKEEHVMRPMASTTKIMTCILALEKGNPKDLVTASANAAAQPKVHLGMREGEAFYLGDLLYSLMLESHNDSAVAIAEHLAGSVPQFAGWMNEKAEEIGCTEAHFVTPNGLDGEDVGGVHSISAADLAKIMSYCVLRSPKAAEFLAITQMPAYSFSDVEGKENFSCSNHNAFLQMMDGVISGKTGFTGDAGYCYVGALQSEDRTFVVALLACGWPNNKNYKWTDTRKLMEYGMAHYRYAEVWKIPELSKIPVENGVSQNGLFGKAAVEVEIKGKESPGKILVGDDDVAEEKTEVPEKLDAPVKSGTPVGQITYLLNGEKWGSCQAVVKETVRRRTFTWIAMKMCEMFYQFNF</sequence>
<comment type="pathway">
    <text evidence="2">Cell wall biogenesis; peptidoglycan biosynthesis.</text>
</comment>
<evidence type="ECO:0000256" key="1">
    <source>
        <dbReference type="ARBA" id="ARBA00003217"/>
    </source>
</evidence>
<dbReference type="SUPFAM" id="SSF69189">
    <property type="entry name" value="Penicillin-binding protein associated domain"/>
    <property type="match status" value="1"/>
</dbReference>
<reference evidence="19 20" key="1">
    <citation type="submission" date="2020-04" db="EMBL/GenBank/DDBJ databases">
        <authorList>
            <person name="Pieper L."/>
        </authorList>
    </citation>
    <scope>NUCLEOTIDE SEQUENCE [LARGE SCALE GENOMIC DNA]</scope>
    <source>
        <strain evidence="19 20">F22</strain>
    </source>
</reference>
<evidence type="ECO:0000256" key="14">
    <source>
        <dbReference type="PIRSR" id="PIRSR618044-2"/>
    </source>
</evidence>
<organism evidence="19 20">
    <name type="scientific">Coprococcus comes</name>
    <dbReference type="NCBI Taxonomy" id="410072"/>
    <lineage>
        <taxon>Bacteria</taxon>
        <taxon>Bacillati</taxon>
        <taxon>Bacillota</taxon>
        <taxon>Clostridia</taxon>
        <taxon>Lachnospirales</taxon>
        <taxon>Lachnospiraceae</taxon>
        <taxon>Coprococcus</taxon>
    </lineage>
</organism>
<feature type="active site" description="Proton acceptor" evidence="13">
    <location>
        <position position="65"/>
    </location>
</feature>
<evidence type="ECO:0000256" key="9">
    <source>
        <dbReference type="ARBA" id="ARBA00022960"/>
    </source>
</evidence>
<dbReference type="Gene3D" id="3.40.710.10">
    <property type="entry name" value="DD-peptidase/beta-lactamase superfamily"/>
    <property type="match status" value="1"/>
</dbReference>
<dbReference type="Pfam" id="PF07943">
    <property type="entry name" value="PBP5_C"/>
    <property type="match status" value="1"/>
</dbReference>
<evidence type="ECO:0000256" key="4">
    <source>
        <dbReference type="ARBA" id="ARBA00012448"/>
    </source>
</evidence>
<dbReference type="Proteomes" id="UP000554488">
    <property type="component" value="Unassembled WGS sequence"/>
</dbReference>
<dbReference type="GO" id="GO:0009002">
    <property type="term" value="F:serine-type D-Ala-D-Ala carboxypeptidase activity"/>
    <property type="evidence" value="ECO:0007669"/>
    <property type="project" value="UniProtKB-EC"/>
</dbReference>